<gene>
    <name evidence="1" type="ORF">M408DRAFT_264957</name>
</gene>
<reference evidence="1 2" key="1">
    <citation type="submission" date="2014-04" db="EMBL/GenBank/DDBJ databases">
        <authorList>
            <consortium name="DOE Joint Genome Institute"/>
            <person name="Kuo A."/>
            <person name="Zuccaro A."/>
            <person name="Kohler A."/>
            <person name="Nagy L.G."/>
            <person name="Floudas D."/>
            <person name="Copeland A."/>
            <person name="Barry K.W."/>
            <person name="Cichocki N."/>
            <person name="Veneault-Fourrey C."/>
            <person name="LaButti K."/>
            <person name="Lindquist E.A."/>
            <person name="Lipzen A."/>
            <person name="Lundell T."/>
            <person name="Morin E."/>
            <person name="Murat C."/>
            <person name="Sun H."/>
            <person name="Tunlid A."/>
            <person name="Henrissat B."/>
            <person name="Grigoriev I.V."/>
            <person name="Hibbett D.S."/>
            <person name="Martin F."/>
            <person name="Nordberg H.P."/>
            <person name="Cantor M.N."/>
            <person name="Hua S.X."/>
        </authorList>
    </citation>
    <scope>NUCLEOTIDE SEQUENCE [LARGE SCALE GENOMIC DNA]</scope>
    <source>
        <strain evidence="1 2">MAFF 305830</strain>
    </source>
</reference>
<dbReference type="AlphaFoldDB" id="A0A0C2X167"/>
<reference evidence="2" key="2">
    <citation type="submission" date="2015-01" db="EMBL/GenBank/DDBJ databases">
        <title>Evolutionary Origins and Diversification of the Mycorrhizal Mutualists.</title>
        <authorList>
            <consortium name="DOE Joint Genome Institute"/>
            <consortium name="Mycorrhizal Genomics Consortium"/>
            <person name="Kohler A."/>
            <person name="Kuo A."/>
            <person name="Nagy L.G."/>
            <person name="Floudas D."/>
            <person name="Copeland A."/>
            <person name="Barry K.W."/>
            <person name="Cichocki N."/>
            <person name="Veneault-Fourrey C."/>
            <person name="LaButti K."/>
            <person name="Lindquist E.A."/>
            <person name="Lipzen A."/>
            <person name="Lundell T."/>
            <person name="Morin E."/>
            <person name="Murat C."/>
            <person name="Riley R."/>
            <person name="Ohm R."/>
            <person name="Sun H."/>
            <person name="Tunlid A."/>
            <person name="Henrissat B."/>
            <person name="Grigoriev I.V."/>
            <person name="Hibbett D.S."/>
            <person name="Martin F."/>
        </authorList>
    </citation>
    <scope>NUCLEOTIDE SEQUENCE [LARGE SCALE GENOMIC DNA]</scope>
    <source>
        <strain evidence="2">MAFF 305830</strain>
    </source>
</reference>
<name>A0A0C2X167_SERVB</name>
<keyword evidence="2" id="KW-1185">Reference proteome</keyword>
<evidence type="ECO:0000313" key="2">
    <source>
        <dbReference type="Proteomes" id="UP000054097"/>
    </source>
</evidence>
<dbReference type="EMBL" id="KN824340">
    <property type="protein sequence ID" value="KIM23242.1"/>
    <property type="molecule type" value="Genomic_DNA"/>
</dbReference>
<sequence length="99" mass="11655">MQAQSREISYGLFGSPFGLDPRHDNDFDNIRLISIPPTQEEMMTQTPPYFPENIPEARQHLPKNSMERLLDVQFRLLREELPAPLRHAVQCFILHSRKR</sequence>
<dbReference type="HOGENOM" id="CLU_2321816_0_0_1"/>
<accession>A0A0C2X167</accession>
<dbReference type="OrthoDB" id="2423195at2759"/>
<dbReference type="STRING" id="933852.A0A0C2X167"/>
<evidence type="ECO:0000313" key="1">
    <source>
        <dbReference type="EMBL" id="KIM23242.1"/>
    </source>
</evidence>
<dbReference type="Proteomes" id="UP000054097">
    <property type="component" value="Unassembled WGS sequence"/>
</dbReference>
<proteinExistence type="predicted"/>
<protein>
    <submittedName>
        <fullName evidence="1">Uncharacterized protein</fullName>
    </submittedName>
</protein>
<organism evidence="1 2">
    <name type="scientific">Serendipita vermifera MAFF 305830</name>
    <dbReference type="NCBI Taxonomy" id="933852"/>
    <lineage>
        <taxon>Eukaryota</taxon>
        <taxon>Fungi</taxon>
        <taxon>Dikarya</taxon>
        <taxon>Basidiomycota</taxon>
        <taxon>Agaricomycotina</taxon>
        <taxon>Agaricomycetes</taxon>
        <taxon>Sebacinales</taxon>
        <taxon>Serendipitaceae</taxon>
        <taxon>Serendipita</taxon>
    </lineage>
</organism>